<organism evidence="8 9">
    <name type="scientific">Roseinatronobacter thiooxidans</name>
    <dbReference type="NCBI Taxonomy" id="121821"/>
    <lineage>
        <taxon>Bacteria</taxon>
        <taxon>Pseudomonadati</taxon>
        <taxon>Pseudomonadota</taxon>
        <taxon>Alphaproteobacteria</taxon>
        <taxon>Rhodobacterales</taxon>
        <taxon>Paracoccaceae</taxon>
        <taxon>Roseinatronobacter</taxon>
    </lineage>
</organism>
<feature type="chain" id="PRO_5015883957" description="Glutathione peroxidase" evidence="6">
    <location>
        <begin position="20"/>
        <end position="169"/>
    </location>
</feature>
<dbReference type="Proteomes" id="UP000249364">
    <property type="component" value="Unassembled WGS sequence"/>
</dbReference>
<protein>
    <recommendedName>
        <fullName evidence="5">Glutathione peroxidase</fullName>
    </recommendedName>
</protein>
<dbReference type="PANTHER" id="PTHR11592:SF78">
    <property type="entry name" value="GLUTATHIONE PEROXIDASE"/>
    <property type="match status" value="1"/>
</dbReference>
<dbReference type="InterPro" id="IPR029759">
    <property type="entry name" value="GPX_AS"/>
</dbReference>
<keyword evidence="6" id="KW-0732">Signal</keyword>
<dbReference type="PROSITE" id="PS51355">
    <property type="entry name" value="GLUTATHIONE_PEROXID_3"/>
    <property type="match status" value="1"/>
</dbReference>
<dbReference type="PANTHER" id="PTHR11592">
    <property type="entry name" value="GLUTATHIONE PEROXIDASE"/>
    <property type="match status" value="1"/>
</dbReference>
<comment type="similarity">
    <text evidence="1 5">Belongs to the glutathione peroxidase family.</text>
</comment>
<dbReference type="OrthoDB" id="9785502at2"/>
<dbReference type="InterPro" id="IPR036249">
    <property type="entry name" value="Thioredoxin-like_sf"/>
</dbReference>
<dbReference type="InterPro" id="IPR013766">
    <property type="entry name" value="Thioredoxin_domain"/>
</dbReference>
<proteinExistence type="inferred from homology"/>
<dbReference type="PRINTS" id="PR01011">
    <property type="entry name" value="GLUTPROXDASE"/>
</dbReference>
<evidence type="ECO:0000313" key="9">
    <source>
        <dbReference type="Proteomes" id="UP000249364"/>
    </source>
</evidence>
<feature type="active site" evidence="4">
    <location>
        <position position="49"/>
    </location>
</feature>
<evidence type="ECO:0000259" key="7">
    <source>
        <dbReference type="PROSITE" id="PS51352"/>
    </source>
</evidence>
<dbReference type="GO" id="GO:0004601">
    <property type="term" value="F:peroxidase activity"/>
    <property type="evidence" value="ECO:0007669"/>
    <property type="project" value="UniProtKB-KW"/>
</dbReference>
<name>A0A2W7Q1R1_9RHOB</name>
<reference evidence="8 9" key="1">
    <citation type="submission" date="2018-06" db="EMBL/GenBank/DDBJ databases">
        <title>Genomic Encyclopedia of Archaeal and Bacterial Type Strains, Phase II (KMG-II): from individual species to whole genera.</title>
        <authorList>
            <person name="Goeker M."/>
        </authorList>
    </citation>
    <scope>NUCLEOTIDE SEQUENCE [LARGE SCALE GENOMIC DNA]</scope>
    <source>
        <strain evidence="8 9">DSM 13087</strain>
    </source>
</reference>
<evidence type="ECO:0000313" key="8">
    <source>
        <dbReference type="EMBL" id="PZX42231.1"/>
    </source>
</evidence>
<dbReference type="Pfam" id="PF00255">
    <property type="entry name" value="GSHPx"/>
    <property type="match status" value="1"/>
</dbReference>
<feature type="signal peptide" evidence="6">
    <location>
        <begin position="1"/>
        <end position="19"/>
    </location>
</feature>
<accession>A0A2W7Q1R1</accession>
<dbReference type="SUPFAM" id="SSF52833">
    <property type="entry name" value="Thioredoxin-like"/>
    <property type="match status" value="1"/>
</dbReference>
<comment type="caution">
    <text evidence="8">The sequence shown here is derived from an EMBL/GenBank/DDBJ whole genome shotgun (WGS) entry which is preliminary data.</text>
</comment>
<evidence type="ECO:0000256" key="2">
    <source>
        <dbReference type="ARBA" id="ARBA00022559"/>
    </source>
</evidence>
<dbReference type="EMBL" id="QKZQ01000008">
    <property type="protein sequence ID" value="PZX42231.1"/>
    <property type="molecule type" value="Genomic_DNA"/>
</dbReference>
<dbReference type="Gene3D" id="3.40.30.10">
    <property type="entry name" value="Glutaredoxin"/>
    <property type="match status" value="1"/>
</dbReference>
<dbReference type="PROSITE" id="PS00460">
    <property type="entry name" value="GLUTATHIONE_PEROXID_1"/>
    <property type="match status" value="1"/>
</dbReference>
<keyword evidence="3 5" id="KW-0560">Oxidoreductase</keyword>
<feature type="domain" description="Thioredoxin" evidence="7">
    <location>
        <begin position="11"/>
        <end position="169"/>
    </location>
</feature>
<evidence type="ECO:0000256" key="4">
    <source>
        <dbReference type="PIRSR" id="PIRSR000303-1"/>
    </source>
</evidence>
<gene>
    <name evidence="8" type="ORF">LY56_01925</name>
</gene>
<evidence type="ECO:0000256" key="3">
    <source>
        <dbReference type="ARBA" id="ARBA00023002"/>
    </source>
</evidence>
<dbReference type="InterPro" id="IPR000889">
    <property type="entry name" value="Glutathione_peroxidase"/>
</dbReference>
<dbReference type="STRING" id="121821.GCA_001870675_01739"/>
<dbReference type="GO" id="GO:0034599">
    <property type="term" value="P:cellular response to oxidative stress"/>
    <property type="evidence" value="ECO:0007669"/>
    <property type="project" value="TreeGrafter"/>
</dbReference>
<dbReference type="PROSITE" id="PS51352">
    <property type="entry name" value="THIOREDOXIN_2"/>
    <property type="match status" value="1"/>
</dbReference>
<dbReference type="AlphaFoldDB" id="A0A2W7Q1R1"/>
<dbReference type="PIRSF" id="PIRSF000303">
    <property type="entry name" value="Glutathion_perox"/>
    <property type="match status" value="1"/>
</dbReference>
<evidence type="ECO:0000256" key="1">
    <source>
        <dbReference type="ARBA" id="ARBA00006926"/>
    </source>
</evidence>
<evidence type="ECO:0000256" key="5">
    <source>
        <dbReference type="RuleBase" id="RU000499"/>
    </source>
</evidence>
<evidence type="ECO:0000256" key="6">
    <source>
        <dbReference type="SAM" id="SignalP"/>
    </source>
</evidence>
<dbReference type="CDD" id="cd00340">
    <property type="entry name" value="GSH_Peroxidase"/>
    <property type="match status" value="1"/>
</dbReference>
<sequence>MLRLALTLGLALCALPAWAFSFTALDGSPLNLADWRGQPVLVVNTASLCGFTRQYGDMQQLYEDYGPRGLVVLAVPSDDFRQELSSNEEVADFCRVQTGLTFPITQITPVRGGQAHPFYQWLAEAHGHVQNWNFNKALIGPDGALLGFWGSAMRPTARAITREIRAALP</sequence>
<dbReference type="RefSeq" id="WP_071468464.1">
    <property type="nucleotide sequence ID" value="NZ_MEHT01000005.1"/>
</dbReference>
<keyword evidence="9" id="KW-1185">Reference proteome</keyword>
<keyword evidence="2 5" id="KW-0575">Peroxidase</keyword>